<reference evidence="4 5" key="1">
    <citation type="journal article" date="2014" name="BMC Genomics">
        <title>Comparative genomics of the major fungal agents of human and animal Sporotrichosis: Sporothrix schenckii and Sporothrix brasiliensis.</title>
        <authorList>
            <person name="Teixeira M.M."/>
            <person name="de Almeida L.G."/>
            <person name="Kubitschek-Barreira P."/>
            <person name="Alves F.L."/>
            <person name="Kioshima E.S."/>
            <person name="Abadio A.K."/>
            <person name="Fernandes L."/>
            <person name="Derengowski L.S."/>
            <person name="Ferreira K.S."/>
            <person name="Souza R.C."/>
            <person name="Ruiz J.C."/>
            <person name="de Andrade N.C."/>
            <person name="Paes H.C."/>
            <person name="Nicola A.M."/>
            <person name="Albuquerque P."/>
            <person name="Gerber A.L."/>
            <person name="Martins V.P."/>
            <person name="Peconick L.D."/>
            <person name="Neto A.V."/>
            <person name="Chaucanez C.B."/>
            <person name="Silva P.A."/>
            <person name="Cunha O.L."/>
            <person name="de Oliveira F.F."/>
            <person name="dos Santos T.C."/>
            <person name="Barros A.L."/>
            <person name="Soares M.A."/>
            <person name="de Oliveira L.M."/>
            <person name="Marini M.M."/>
            <person name="Villalobos-Duno H."/>
            <person name="Cunha M.M."/>
            <person name="de Hoog S."/>
            <person name="da Silveira J.F."/>
            <person name="Henrissat B."/>
            <person name="Nino-Vega G.A."/>
            <person name="Cisalpino P.S."/>
            <person name="Mora-Montes H.M."/>
            <person name="Almeida S.R."/>
            <person name="Stajich J.E."/>
            <person name="Lopes-Bezerra L.M."/>
            <person name="Vasconcelos A.T."/>
            <person name="Felipe M.S."/>
        </authorList>
    </citation>
    <scope>NUCLEOTIDE SEQUENCE [LARGE SCALE GENOMIC DNA]</scope>
    <source>
        <strain evidence="4 5">1099-18</strain>
    </source>
</reference>
<dbReference type="PANTHER" id="PTHR23023">
    <property type="entry name" value="DIMETHYLANILINE MONOOXYGENASE"/>
    <property type="match status" value="1"/>
</dbReference>
<dbReference type="GO" id="GO:0016491">
    <property type="term" value="F:oxidoreductase activity"/>
    <property type="evidence" value="ECO:0007669"/>
    <property type="project" value="UniProtKB-KW"/>
</dbReference>
<dbReference type="SUPFAM" id="SSF51905">
    <property type="entry name" value="FAD/NAD(P)-binding domain"/>
    <property type="match status" value="2"/>
</dbReference>
<reference evidence="4 5" key="2">
    <citation type="journal article" date="2015" name="Eukaryot. Cell">
        <title>Asexual propagation of a virulent clone complex in a human and feline outbreak of sporotrichosis.</title>
        <authorList>
            <person name="Teixeira Mde M."/>
            <person name="Rodrigues A.M."/>
            <person name="Tsui C.K."/>
            <person name="de Almeida L.G."/>
            <person name="Van Diepeningen A.D."/>
            <person name="van den Ende B.G."/>
            <person name="Fernandes G.F."/>
            <person name="Kano R."/>
            <person name="Hamelin R.C."/>
            <person name="Lopes-Bezerra L.M."/>
            <person name="Vasconcelos A.T."/>
            <person name="de Hoog S."/>
            <person name="de Camargo Z.P."/>
            <person name="Felipe M.S."/>
        </authorList>
    </citation>
    <scope>NUCLEOTIDE SEQUENCE [LARGE SCALE GENOMIC DNA]</scope>
    <source>
        <strain evidence="4 5">1099-18</strain>
    </source>
</reference>
<dbReference type="AlphaFoldDB" id="A0A0F2MDB0"/>
<name>A0A0F2MDB0_SPOSC</name>
<comment type="caution">
    <text evidence="4">The sequence shown here is derived from an EMBL/GenBank/DDBJ whole genome shotgun (WGS) entry which is preliminary data.</text>
</comment>
<dbReference type="EMBL" id="AXCR01000006">
    <property type="protein sequence ID" value="KJR86845.1"/>
    <property type="molecule type" value="Genomic_DNA"/>
</dbReference>
<evidence type="ECO:0000313" key="5">
    <source>
        <dbReference type="Proteomes" id="UP000033710"/>
    </source>
</evidence>
<evidence type="ECO:0000256" key="2">
    <source>
        <dbReference type="ARBA" id="ARBA00022827"/>
    </source>
</evidence>
<sequence length="565" mass="63327">MSETTVFDVIVIGAGLYGIQSARTYLEIHPHDKLAILEAGKCLGGAWSRDRVYEYLRTQDSVSVAEFSDAPLELEPKDNFFGLFPATHMTRYLEDYARSHEYAGSTLEARILFNTRVKTVKKTEEHLWHVELVGGGDLARFLRARKIIDASGITTEPELPNIANLSLFNGTQTHMKNLASSDLFTNTTCNRVVVIGGAKSAADACYSAARAGKTVYWIIRKSGNGPCFFAPAQASPPFKAPDEPLLTRILFYILSSHFVEDTFFVRLLNRTAIGRSVIRFLWRLIERDFRKAANYDRPDPKGNGFKNLEPDTPLFWANDNTGVEQRDDFFDVIAENVKIFREDIAHMEADAVVLADGTRIAADALIYGTGWKQTLGHYDPQTSLSLGLPVPLRLGPAATVDCHKWDALEFAAEKTVLNRFPILAHPPRFFKKEPKTTPYRLYQTIVPISDSSIVFVGRMSFVNSWRVAEVQSLWAVAALDGRIQALQSKAAVEKDVAETVVWCRRRYLNKGDIANWFLWDCVAYTDCLLRELGLKSHLGKEGLLSPCRAKSLGGLVEEYKVKNCT</sequence>
<evidence type="ECO:0000256" key="1">
    <source>
        <dbReference type="ARBA" id="ARBA00022630"/>
    </source>
</evidence>
<dbReference type="Proteomes" id="UP000033710">
    <property type="component" value="Unassembled WGS sequence"/>
</dbReference>
<keyword evidence="1" id="KW-0285">Flavoprotein</keyword>
<dbReference type="Pfam" id="PF13738">
    <property type="entry name" value="Pyr_redox_3"/>
    <property type="match status" value="1"/>
</dbReference>
<dbReference type="InterPro" id="IPR050346">
    <property type="entry name" value="FMO-like"/>
</dbReference>
<dbReference type="VEuPathDB" id="FungiDB:SPSK_02388"/>
<dbReference type="InterPro" id="IPR036188">
    <property type="entry name" value="FAD/NAD-bd_sf"/>
</dbReference>
<evidence type="ECO:0000256" key="3">
    <source>
        <dbReference type="ARBA" id="ARBA00023002"/>
    </source>
</evidence>
<protein>
    <submittedName>
        <fullName evidence="4">Uncharacterized protein</fullName>
    </submittedName>
</protein>
<keyword evidence="3" id="KW-0560">Oxidoreductase</keyword>
<gene>
    <name evidence="4" type="ORF">SPSK_02388</name>
</gene>
<proteinExistence type="predicted"/>
<dbReference type="OrthoDB" id="2915840at2759"/>
<evidence type="ECO:0000313" key="4">
    <source>
        <dbReference type="EMBL" id="KJR86845.1"/>
    </source>
</evidence>
<organism evidence="4 5">
    <name type="scientific">Sporothrix schenckii 1099-18</name>
    <dbReference type="NCBI Taxonomy" id="1397361"/>
    <lineage>
        <taxon>Eukaryota</taxon>
        <taxon>Fungi</taxon>
        <taxon>Dikarya</taxon>
        <taxon>Ascomycota</taxon>
        <taxon>Pezizomycotina</taxon>
        <taxon>Sordariomycetes</taxon>
        <taxon>Sordariomycetidae</taxon>
        <taxon>Ophiostomatales</taxon>
        <taxon>Ophiostomataceae</taxon>
        <taxon>Sporothrix</taxon>
    </lineage>
</organism>
<keyword evidence="2" id="KW-0274">FAD</keyword>
<dbReference type="KEGG" id="ssck:SPSK_02388"/>
<accession>A0A0F2MDB0</accession>
<dbReference type="GeneID" id="27664537"/>
<dbReference type="Gene3D" id="3.50.50.60">
    <property type="entry name" value="FAD/NAD(P)-binding domain"/>
    <property type="match status" value="2"/>
</dbReference>
<dbReference type="RefSeq" id="XP_016589521.1">
    <property type="nucleotide sequence ID" value="XM_016729260.1"/>
</dbReference>